<dbReference type="Proteomes" id="UP000000763">
    <property type="component" value="Chromosome 2"/>
</dbReference>
<reference evidence="2" key="1">
    <citation type="submission" date="2001-08" db="EMBL/GenBank/DDBJ databases">
        <title>Oryza sativa nipponbare(GA3) genomic DNA, chromosome 2, BAC clone:OJ1136_C12.</title>
        <authorList>
            <person name="Sasaki T."/>
            <person name="Matsumoto T."/>
            <person name="Yamamoto K."/>
        </authorList>
    </citation>
    <scope>NUCLEOTIDE SEQUENCE</scope>
</reference>
<accession>A0A0N7KGB9</accession>
<evidence type="ECO:0000313" key="4">
    <source>
        <dbReference type="Proteomes" id="UP000000763"/>
    </source>
</evidence>
<reference evidence="4" key="4">
    <citation type="journal article" date="2008" name="Nucleic Acids Res.">
        <title>The rice annotation project database (RAP-DB): 2008 update.</title>
        <authorList>
            <consortium name="The rice annotation project (RAP)"/>
        </authorList>
    </citation>
    <scope>GENOME REANNOTATION</scope>
    <source>
        <strain evidence="4">cv. Nipponbare</strain>
    </source>
</reference>
<reference evidence="3" key="2">
    <citation type="submission" date="2002-04" db="EMBL/GenBank/DDBJ databases">
        <title>Oryza sativa nipponbare(GA3) genomic DNA, chromosome 2, PAC clone:P0643F09.</title>
        <authorList>
            <person name="Sasaki T."/>
            <person name="Matsumoto T."/>
            <person name="Katayose Y."/>
        </authorList>
    </citation>
    <scope>NUCLEOTIDE SEQUENCE</scope>
</reference>
<dbReference type="EMBL" id="AP005111">
    <property type="protein sequence ID" value="BAD22022.1"/>
    <property type="molecule type" value="Genomic_DNA"/>
</dbReference>
<proteinExistence type="predicted"/>
<evidence type="ECO:0000313" key="2">
    <source>
        <dbReference type="EMBL" id="BAD21521.1"/>
    </source>
</evidence>
<sequence length="165" mass="18433">MSRRLSEPRRPSTMCFRERPLSLGPCPPQKSLVETTTSERRHPRSRIACPMISSARPFAYTSALSKKFTPASRHAWSSAFASFTSSWLPNVTHAPYDSWLTRSPDLPRFLYCIFAAFASAAAAAFFLVDGEVGLDLQRERDREGLGVARMRCVFSALLLPASRTC</sequence>
<dbReference type="Gramene" id="Os02t0817400-01">
    <property type="protein sequence ID" value="Os02t0817400-01"/>
    <property type="gene ID" value="Os02g0817400"/>
</dbReference>
<evidence type="ECO:0000313" key="3">
    <source>
        <dbReference type="EMBL" id="BAD22022.1"/>
    </source>
</evidence>
<dbReference type="AlphaFoldDB" id="A0A0N7KGB9"/>
<keyword evidence="1" id="KW-0812">Transmembrane</keyword>
<keyword evidence="1" id="KW-0472">Membrane</keyword>
<evidence type="ECO:0000256" key="1">
    <source>
        <dbReference type="SAM" id="Phobius"/>
    </source>
</evidence>
<feature type="transmembrane region" description="Helical" evidence="1">
    <location>
        <begin position="109"/>
        <end position="128"/>
    </location>
</feature>
<organism evidence="3 4">
    <name type="scientific">Oryza sativa subsp. japonica</name>
    <name type="common">Rice</name>
    <dbReference type="NCBI Taxonomy" id="39947"/>
    <lineage>
        <taxon>Eukaryota</taxon>
        <taxon>Viridiplantae</taxon>
        <taxon>Streptophyta</taxon>
        <taxon>Embryophyta</taxon>
        <taxon>Tracheophyta</taxon>
        <taxon>Spermatophyta</taxon>
        <taxon>Magnoliopsida</taxon>
        <taxon>Liliopsida</taxon>
        <taxon>Poales</taxon>
        <taxon>Poaceae</taxon>
        <taxon>BOP clade</taxon>
        <taxon>Oryzoideae</taxon>
        <taxon>Oryzeae</taxon>
        <taxon>Oryzinae</taxon>
        <taxon>Oryza</taxon>
        <taxon>Oryza sativa</taxon>
    </lineage>
</organism>
<reference evidence="4" key="3">
    <citation type="journal article" date="2005" name="Nature">
        <title>The map-based sequence of the rice genome.</title>
        <authorList>
            <consortium name="International rice genome sequencing project (IRGSP)"/>
            <person name="Matsumoto T."/>
            <person name="Wu J."/>
            <person name="Kanamori H."/>
            <person name="Katayose Y."/>
            <person name="Fujisawa M."/>
            <person name="Namiki N."/>
            <person name="Mizuno H."/>
            <person name="Yamamoto K."/>
            <person name="Antonio B.A."/>
            <person name="Baba T."/>
            <person name="Sakata K."/>
            <person name="Nagamura Y."/>
            <person name="Aoki H."/>
            <person name="Arikawa K."/>
            <person name="Arita K."/>
            <person name="Bito T."/>
            <person name="Chiden Y."/>
            <person name="Fujitsuka N."/>
            <person name="Fukunaka R."/>
            <person name="Hamada M."/>
            <person name="Harada C."/>
            <person name="Hayashi A."/>
            <person name="Hijishita S."/>
            <person name="Honda M."/>
            <person name="Hosokawa S."/>
            <person name="Ichikawa Y."/>
            <person name="Idonuma A."/>
            <person name="Iijima M."/>
            <person name="Ikeda M."/>
            <person name="Ikeno M."/>
            <person name="Ito K."/>
            <person name="Ito S."/>
            <person name="Ito T."/>
            <person name="Ito Y."/>
            <person name="Ito Y."/>
            <person name="Iwabuchi A."/>
            <person name="Kamiya K."/>
            <person name="Karasawa W."/>
            <person name="Kurita K."/>
            <person name="Katagiri S."/>
            <person name="Kikuta A."/>
            <person name="Kobayashi H."/>
            <person name="Kobayashi N."/>
            <person name="Machita K."/>
            <person name="Maehara T."/>
            <person name="Masukawa M."/>
            <person name="Mizubayashi T."/>
            <person name="Mukai Y."/>
            <person name="Nagasaki H."/>
            <person name="Nagata Y."/>
            <person name="Naito S."/>
            <person name="Nakashima M."/>
            <person name="Nakama Y."/>
            <person name="Nakamichi Y."/>
            <person name="Nakamura M."/>
            <person name="Meguro A."/>
            <person name="Negishi M."/>
            <person name="Ohta I."/>
            <person name="Ohta T."/>
            <person name="Okamoto M."/>
            <person name="Ono N."/>
            <person name="Saji S."/>
            <person name="Sakaguchi M."/>
            <person name="Sakai K."/>
            <person name="Shibata M."/>
            <person name="Shimokawa T."/>
            <person name="Song J."/>
            <person name="Takazaki Y."/>
            <person name="Terasawa K."/>
            <person name="Tsugane M."/>
            <person name="Tsuji K."/>
            <person name="Ueda S."/>
            <person name="Waki K."/>
            <person name="Yamagata H."/>
            <person name="Yamamoto M."/>
            <person name="Yamamoto S."/>
            <person name="Yamane H."/>
            <person name="Yoshiki S."/>
            <person name="Yoshihara R."/>
            <person name="Yukawa K."/>
            <person name="Zhong H."/>
            <person name="Yano M."/>
            <person name="Yuan Q."/>
            <person name="Ouyang S."/>
            <person name="Liu J."/>
            <person name="Jones K.M."/>
            <person name="Gansberger K."/>
            <person name="Moffat K."/>
            <person name="Hill J."/>
            <person name="Bera J."/>
            <person name="Fadrosh D."/>
            <person name="Jin S."/>
            <person name="Johri S."/>
            <person name="Kim M."/>
            <person name="Overton L."/>
            <person name="Reardon M."/>
            <person name="Tsitrin T."/>
            <person name="Vuong H."/>
            <person name="Weaver B."/>
            <person name="Ciecko A."/>
            <person name="Tallon L."/>
            <person name="Jackson J."/>
            <person name="Pai G."/>
            <person name="Aken S.V."/>
            <person name="Utterback T."/>
            <person name="Reidmuller S."/>
            <person name="Feldblyum T."/>
            <person name="Hsiao J."/>
            <person name="Zismann V."/>
            <person name="Iobst S."/>
            <person name="de Vazeille A.R."/>
            <person name="Buell C.R."/>
            <person name="Ying K."/>
            <person name="Li Y."/>
            <person name="Lu T."/>
            <person name="Huang Y."/>
            <person name="Zhao Q."/>
            <person name="Feng Q."/>
            <person name="Zhang L."/>
            <person name="Zhu J."/>
            <person name="Weng Q."/>
            <person name="Mu J."/>
            <person name="Lu Y."/>
            <person name="Fan D."/>
            <person name="Liu Y."/>
            <person name="Guan J."/>
            <person name="Zhang Y."/>
            <person name="Yu S."/>
            <person name="Liu X."/>
            <person name="Zhang Y."/>
            <person name="Hong G."/>
            <person name="Han B."/>
            <person name="Choisne N."/>
            <person name="Demange N."/>
            <person name="Orjeda G."/>
            <person name="Samain S."/>
            <person name="Cattolico L."/>
            <person name="Pelletier E."/>
            <person name="Couloux A."/>
            <person name="Segurens B."/>
            <person name="Wincker P."/>
            <person name="D'Hont A."/>
            <person name="Scarpelli C."/>
            <person name="Weissenbach J."/>
            <person name="Salanoubat M."/>
            <person name="Quetier F."/>
            <person name="Yu Y."/>
            <person name="Kim H.R."/>
            <person name="Rambo T."/>
            <person name="Currie J."/>
            <person name="Collura K."/>
            <person name="Luo M."/>
            <person name="Yang T."/>
            <person name="Ammiraju J.S.S."/>
            <person name="Engler F."/>
            <person name="Soderlund C."/>
            <person name="Wing R.A."/>
            <person name="Palmer L.E."/>
            <person name="de la Bastide M."/>
            <person name="Spiegel L."/>
            <person name="Nascimento L."/>
            <person name="Zutavern T."/>
            <person name="O'Shaughnessy A."/>
            <person name="Dike S."/>
            <person name="Dedhia N."/>
            <person name="Preston R."/>
            <person name="Balija V."/>
            <person name="McCombie W.R."/>
            <person name="Chow T."/>
            <person name="Chen H."/>
            <person name="Chung M."/>
            <person name="Chen C."/>
            <person name="Shaw J."/>
            <person name="Wu H."/>
            <person name="Hsiao K."/>
            <person name="Chao Y."/>
            <person name="Chu M."/>
            <person name="Cheng C."/>
            <person name="Hour A."/>
            <person name="Lee P."/>
            <person name="Lin S."/>
            <person name="Lin Y."/>
            <person name="Liou J."/>
            <person name="Liu S."/>
            <person name="Hsing Y."/>
            <person name="Raghuvanshi S."/>
            <person name="Mohanty A."/>
            <person name="Bharti A.K."/>
            <person name="Gaur A."/>
            <person name="Gupta V."/>
            <person name="Kumar D."/>
            <person name="Ravi V."/>
            <person name="Vij S."/>
            <person name="Kapur A."/>
            <person name="Khurana P."/>
            <person name="Khurana P."/>
            <person name="Khurana J.P."/>
            <person name="Tyagi A.K."/>
            <person name="Gaikwad K."/>
            <person name="Singh A."/>
            <person name="Dalal V."/>
            <person name="Srivastava S."/>
            <person name="Dixit A."/>
            <person name="Pal A.K."/>
            <person name="Ghazi I.A."/>
            <person name="Yadav M."/>
            <person name="Pandit A."/>
            <person name="Bhargava A."/>
            <person name="Sureshbabu K."/>
            <person name="Batra K."/>
            <person name="Sharma T.R."/>
            <person name="Mohapatra T."/>
            <person name="Singh N.K."/>
            <person name="Messing J."/>
            <person name="Nelson A.B."/>
            <person name="Fuks G."/>
            <person name="Kavchok S."/>
            <person name="Keizer G."/>
            <person name="Linton E."/>
            <person name="Llaca V."/>
            <person name="Song R."/>
            <person name="Tanyolac B."/>
            <person name="Young S."/>
            <person name="Ho-Il K."/>
            <person name="Hahn J.H."/>
            <person name="Sangsakoo G."/>
            <person name="Vanavichit A."/>
            <person name="de Mattos Luiz.A.T."/>
            <person name="Zimmer P.D."/>
            <person name="Malone G."/>
            <person name="Dellagostin O."/>
            <person name="de Oliveira A.C."/>
            <person name="Bevan M."/>
            <person name="Bancroft I."/>
            <person name="Minx P."/>
            <person name="Cordum H."/>
            <person name="Wilson R."/>
            <person name="Cheng Z."/>
            <person name="Jin W."/>
            <person name="Jiang J."/>
            <person name="Leong S.A."/>
            <person name="Iwama H."/>
            <person name="Gojobori T."/>
            <person name="Itoh T."/>
            <person name="Niimura Y."/>
            <person name="Fujii Y."/>
            <person name="Habara T."/>
            <person name="Sakai H."/>
            <person name="Sato Y."/>
            <person name="Wilson G."/>
            <person name="Kumar K."/>
            <person name="McCouch S."/>
            <person name="Juretic N."/>
            <person name="Hoen D."/>
            <person name="Wright S."/>
            <person name="Bruskiewich R."/>
            <person name="Bureau T."/>
            <person name="Miyao A."/>
            <person name="Hirochika H."/>
            <person name="Nishikawa T."/>
            <person name="Kadowaki K."/>
            <person name="Sugiura M."/>
            <person name="Burr B."/>
            <person name="Sasaki T."/>
        </authorList>
    </citation>
    <scope>NUCLEOTIDE SEQUENCE [LARGE SCALE GENOMIC DNA]</scope>
    <source>
        <strain evidence="4">cv. Nipponbare</strain>
    </source>
</reference>
<name>A0A0N7KGB9_ORYSJ</name>
<dbReference type="EMBL" id="AP004028">
    <property type="protein sequence ID" value="BAD21521.1"/>
    <property type="molecule type" value="Genomic_DNA"/>
</dbReference>
<gene>
    <name evidence="2" type="ORF">OJ1136_C12.14</name>
    <name evidence="3" type="ORF">P0643F09.34</name>
</gene>
<keyword evidence="1" id="KW-1133">Transmembrane helix</keyword>
<protein>
    <submittedName>
        <fullName evidence="3">Uncharacterized protein</fullName>
    </submittedName>
</protein>